<dbReference type="Gene3D" id="3.40.30.10">
    <property type="entry name" value="Glutaredoxin"/>
    <property type="match status" value="1"/>
</dbReference>
<dbReference type="Proteomes" id="UP000659654">
    <property type="component" value="Unassembled WGS sequence"/>
</dbReference>
<accession>A0A1I7SM57</accession>
<dbReference type="Proteomes" id="UP000582659">
    <property type="component" value="Unassembled WGS sequence"/>
</dbReference>
<dbReference type="InterPro" id="IPR034333">
    <property type="entry name" value="GST_Zeta_N"/>
</dbReference>
<evidence type="ECO:0000313" key="11">
    <source>
        <dbReference type="EMBL" id="CAG9130005.1"/>
    </source>
</evidence>
<evidence type="ECO:0000256" key="3">
    <source>
        <dbReference type="ARBA" id="ARBA00004671"/>
    </source>
</evidence>
<dbReference type="GO" id="GO:0016034">
    <property type="term" value="F:maleylacetoacetate isomerase activity"/>
    <property type="evidence" value="ECO:0007669"/>
    <property type="project" value="UniProtKB-EC"/>
</dbReference>
<dbReference type="EMBL" id="CAJFDI010000006">
    <property type="protein sequence ID" value="CAD5234316.1"/>
    <property type="molecule type" value="Genomic_DNA"/>
</dbReference>
<feature type="domain" description="GST N-terminal" evidence="8">
    <location>
        <begin position="2"/>
        <end position="83"/>
    </location>
</feature>
<dbReference type="UniPathway" id="UPA00139">
    <property type="reaction ID" value="UER00340"/>
</dbReference>
<dbReference type="GO" id="GO:0004364">
    <property type="term" value="F:glutathione transferase activity"/>
    <property type="evidence" value="ECO:0007669"/>
    <property type="project" value="TreeGrafter"/>
</dbReference>
<evidence type="ECO:0000256" key="4">
    <source>
        <dbReference type="ARBA" id="ARBA00010007"/>
    </source>
</evidence>
<keyword evidence="7" id="KW-0585">Phenylalanine catabolism</keyword>
<dbReference type="Gene3D" id="1.20.1050.10">
    <property type="match status" value="1"/>
</dbReference>
<comment type="pathway">
    <text evidence="3">Amino-acid degradation; L-phenylalanine degradation; acetoacetate and fumarate from L-phenylalanine: step 5/6.</text>
</comment>
<dbReference type="InterPro" id="IPR005955">
    <property type="entry name" value="GST_Zeta"/>
</dbReference>
<dbReference type="GO" id="GO:0006572">
    <property type="term" value="P:L-tyrosine catabolic process"/>
    <property type="evidence" value="ECO:0007669"/>
    <property type="project" value="UniProtKB-KW"/>
</dbReference>
<dbReference type="CDD" id="cd03042">
    <property type="entry name" value="GST_N_Zeta"/>
    <property type="match status" value="1"/>
</dbReference>
<dbReference type="GO" id="GO:0005739">
    <property type="term" value="C:mitochondrion"/>
    <property type="evidence" value="ECO:0007669"/>
    <property type="project" value="TreeGrafter"/>
</dbReference>
<name>A0A1I7SM57_BURXY</name>
<dbReference type="EMBL" id="CAJFCV020000006">
    <property type="protein sequence ID" value="CAG9130005.1"/>
    <property type="molecule type" value="Genomic_DNA"/>
</dbReference>
<organism evidence="12 14">
    <name type="scientific">Bursaphelenchus xylophilus</name>
    <name type="common">Pinewood nematode worm</name>
    <name type="synonym">Aphelenchoides xylophilus</name>
    <dbReference type="NCBI Taxonomy" id="6326"/>
    <lineage>
        <taxon>Eukaryota</taxon>
        <taxon>Metazoa</taxon>
        <taxon>Ecdysozoa</taxon>
        <taxon>Nematoda</taxon>
        <taxon>Chromadorea</taxon>
        <taxon>Rhabditida</taxon>
        <taxon>Tylenchina</taxon>
        <taxon>Tylenchomorpha</taxon>
        <taxon>Aphelenchoidea</taxon>
        <taxon>Aphelenchoididae</taxon>
        <taxon>Bursaphelenchus</taxon>
    </lineage>
</organism>
<dbReference type="Pfam" id="PF02798">
    <property type="entry name" value="GST_N"/>
    <property type="match status" value="1"/>
</dbReference>
<dbReference type="EC" id="5.2.1.2" evidence="5"/>
<dbReference type="GO" id="GO:0006559">
    <property type="term" value="P:L-phenylalanine catabolic process"/>
    <property type="evidence" value="ECO:0007669"/>
    <property type="project" value="UniProtKB-UniPathway"/>
</dbReference>
<dbReference type="InterPro" id="IPR010987">
    <property type="entry name" value="Glutathione-S-Trfase_C-like"/>
</dbReference>
<dbReference type="SFLD" id="SFLDS00019">
    <property type="entry name" value="Glutathione_Transferase_(cytos"/>
    <property type="match status" value="1"/>
</dbReference>
<evidence type="ECO:0000256" key="2">
    <source>
        <dbReference type="ARBA" id="ARBA00001955"/>
    </source>
</evidence>
<evidence type="ECO:0000256" key="7">
    <source>
        <dbReference type="ARBA" id="ARBA00023232"/>
    </source>
</evidence>
<feature type="domain" description="GST C-terminal" evidence="9">
    <location>
        <begin position="88"/>
        <end position="210"/>
    </location>
</feature>
<dbReference type="GO" id="GO:0006749">
    <property type="term" value="P:glutathione metabolic process"/>
    <property type="evidence" value="ECO:0007669"/>
    <property type="project" value="TreeGrafter"/>
</dbReference>
<evidence type="ECO:0000313" key="14">
    <source>
        <dbReference type="WBParaSite" id="BXY_1414100.1"/>
    </source>
</evidence>
<reference evidence="14" key="1">
    <citation type="submission" date="2016-11" db="UniProtKB">
        <authorList>
            <consortium name="WormBaseParasite"/>
        </authorList>
    </citation>
    <scope>IDENTIFICATION</scope>
</reference>
<dbReference type="FunFam" id="1.20.1050.10:FF:000017">
    <property type="entry name" value="Maleylacetoacetate isomerase"/>
    <property type="match status" value="1"/>
</dbReference>
<dbReference type="PANTHER" id="PTHR42673:SF4">
    <property type="entry name" value="MALEYLACETOACETATE ISOMERASE"/>
    <property type="match status" value="1"/>
</dbReference>
<dbReference type="InterPro" id="IPR036282">
    <property type="entry name" value="Glutathione-S-Trfase_C_sf"/>
</dbReference>
<dbReference type="SMR" id="A0A1I7SM57"/>
<sequence>MSEPILYSYWRSSCSWRVRIALELKKVQYQQVHIHLLNQEQSEEKYLQINPAGMIPTFVHDGNVITESLAILEYLDEVFEGPKLIYGNAAKKALIRSLALIIISNIQPLQNPRVTAVHSNDKAKREEFARHFIDRGFETLEKRLKATAGKYSVGDELSLVDVCIPSQVYSAIRFNVDMRKFPIIQRINEELGKLPAFIKADEKHQPDTPAEFRAEIEK</sequence>
<comment type="catalytic activity">
    <reaction evidence="1">
        <text>4-maleylacetoacetate = 4-fumarylacetoacetate</text>
        <dbReference type="Rhea" id="RHEA:14817"/>
        <dbReference type="ChEBI" id="CHEBI:17105"/>
        <dbReference type="ChEBI" id="CHEBI:18034"/>
        <dbReference type="EC" id="5.2.1.2"/>
    </reaction>
</comment>
<dbReference type="SUPFAM" id="SSF47616">
    <property type="entry name" value="GST C-terminal domain-like"/>
    <property type="match status" value="1"/>
</dbReference>
<dbReference type="PROSITE" id="PS50404">
    <property type="entry name" value="GST_NTER"/>
    <property type="match status" value="1"/>
</dbReference>
<dbReference type="InterPro" id="IPR040079">
    <property type="entry name" value="Glutathione_S-Trfase"/>
</dbReference>
<dbReference type="OrthoDB" id="202840at2759"/>
<dbReference type="PROSITE" id="PS50405">
    <property type="entry name" value="GST_CTER"/>
    <property type="match status" value="1"/>
</dbReference>
<dbReference type="InterPro" id="IPR034330">
    <property type="entry name" value="GST_Zeta_C"/>
</dbReference>
<dbReference type="CDD" id="cd03191">
    <property type="entry name" value="GST_C_Zeta"/>
    <property type="match status" value="1"/>
</dbReference>
<gene>
    <name evidence="10" type="ORF">BXYJ_LOCUS14407</name>
</gene>
<evidence type="ECO:0000313" key="12">
    <source>
        <dbReference type="Proteomes" id="UP000095284"/>
    </source>
</evidence>
<dbReference type="InterPro" id="IPR004045">
    <property type="entry name" value="Glutathione_S-Trfase_N"/>
</dbReference>
<reference evidence="11" key="2">
    <citation type="submission" date="2020-08" db="EMBL/GenBank/DDBJ databases">
        <authorList>
            <person name="Kikuchi T."/>
        </authorList>
    </citation>
    <scope>NUCLEOTIDE SEQUENCE</scope>
    <source>
        <strain evidence="10">Ka4C1</strain>
    </source>
</reference>
<dbReference type="SFLD" id="SFLDG00358">
    <property type="entry name" value="Main_(cytGST)"/>
    <property type="match status" value="1"/>
</dbReference>
<comment type="similarity">
    <text evidence="4">Belongs to the GST superfamily. Zeta family.</text>
</comment>
<comment type="cofactor">
    <cofactor evidence="2">
        <name>glutathione</name>
        <dbReference type="ChEBI" id="CHEBI:57925"/>
    </cofactor>
</comment>
<evidence type="ECO:0000256" key="6">
    <source>
        <dbReference type="ARBA" id="ARBA00022878"/>
    </source>
</evidence>
<dbReference type="WBParaSite" id="BXY_1414100.1">
    <property type="protein sequence ID" value="BXY_1414100.1"/>
    <property type="gene ID" value="BXY_1414100"/>
</dbReference>
<dbReference type="SUPFAM" id="SSF52833">
    <property type="entry name" value="Thioredoxin-like"/>
    <property type="match status" value="1"/>
</dbReference>
<dbReference type="Pfam" id="PF14497">
    <property type="entry name" value="GST_C_3"/>
    <property type="match status" value="1"/>
</dbReference>
<dbReference type="AlphaFoldDB" id="A0A1I7SM57"/>
<protein>
    <recommendedName>
        <fullName evidence="5">maleylacetoacetate isomerase</fullName>
        <ecNumber evidence="5">5.2.1.2</ecNumber>
    </recommendedName>
</protein>
<dbReference type="Proteomes" id="UP000095284">
    <property type="component" value="Unplaced"/>
</dbReference>
<evidence type="ECO:0000259" key="8">
    <source>
        <dbReference type="PROSITE" id="PS50404"/>
    </source>
</evidence>
<dbReference type="eggNOG" id="KOG0868">
    <property type="taxonomic scope" value="Eukaryota"/>
</dbReference>
<evidence type="ECO:0000256" key="5">
    <source>
        <dbReference type="ARBA" id="ARBA00013199"/>
    </source>
</evidence>
<keyword evidence="13" id="KW-1185">Reference proteome</keyword>
<dbReference type="InterPro" id="IPR036249">
    <property type="entry name" value="Thioredoxin-like_sf"/>
</dbReference>
<evidence type="ECO:0000256" key="1">
    <source>
        <dbReference type="ARBA" id="ARBA00001622"/>
    </source>
</evidence>
<proteinExistence type="inferred from homology"/>
<evidence type="ECO:0000313" key="10">
    <source>
        <dbReference type="EMBL" id="CAD5234316.1"/>
    </source>
</evidence>
<dbReference type="NCBIfam" id="TIGR01262">
    <property type="entry name" value="maiA"/>
    <property type="match status" value="1"/>
</dbReference>
<evidence type="ECO:0000259" key="9">
    <source>
        <dbReference type="PROSITE" id="PS50405"/>
    </source>
</evidence>
<dbReference type="InterPro" id="IPR004046">
    <property type="entry name" value="GST_C"/>
</dbReference>
<dbReference type="PANTHER" id="PTHR42673">
    <property type="entry name" value="MALEYLACETOACETATE ISOMERASE"/>
    <property type="match status" value="1"/>
</dbReference>
<evidence type="ECO:0000313" key="13">
    <source>
        <dbReference type="Proteomes" id="UP000659654"/>
    </source>
</evidence>
<keyword evidence="6" id="KW-0828">Tyrosine catabolism</keyword>